<protein>
    <submittedName>
        <fullName evidence="2">Uncharacterized protein</fullName>
    </submittedName>
</protein>
<name>A0A5S4V9W0_9MICO</name>
<dbReference type="EMBL" id="VSSB01000001">
    <property type="protein sequence ID" value="TYL54121.1"/>
    <property type="molecule type" value="Genomic_DNA"/>
</dbReference>
<keyword evidence="1" id="KW-0472">Membrane</keyword>
<dbReference type="AlphaFoldDB" id="A0A5S4V9W0"/>
<evidence type="ECO:0000256" key="1">
    <source>
        <dbReference type="SAM" id="Phobius"/>
    </source>
</evidence>
<dbReference type="RefSeq" id="WP_148733584.1">
    <property type="nucleotide sequence ID" value="NZ_VSSB01000001.1"/>
</dbReference>
<keyword evidence="1" id="KW-0812">Transmembrane</keyword>
<proteinExistence type="predicted"/>
<keyword evidence="3" id="KW-1185">Reference proteome</keyword>
<reference evidence="2 3" key="1">
    <citation type="submission" date="2019-08" db="EMBL/GenBank/DDBJ databases">
        <authorList>
            <person name="Hu J."/>
        </authorList>
    </citation>
    <scope>NUCLEOTIDE SEQUENCE [LARGE SCALE GENOMIC DNA]</scope>
    <source>
        <strain evidence="2 3">NEAU-184</strain>
    </source>
</reference>
<dbReference type="Proteomes" id="UP000325243">
    <property type="component" value="Unassembled WGS sequence"/>
</dbReference>
<evidence type="ECO:0000313" key="3">
    <source>
        <dbReference type="Proteomes" id="UP000325243"/>
    </source>
</evidence>
<comment type="caution">
    <text evidence="2">The sequence shown here is derived from an EMBL/GenBank/DDBJ whole genome shotgun (WGS) entry which is preliminary data.</text>
</comment>
<feature type="transmembrane region" description="Helical" evidence="1">
    <location>
        <begin position="96"/>
        <end position="115"/>
    </location>
</feature>
<sequence>MAVFATFVASLAHTIGGGAPPGPVALAVALAFSAPLAMALSGARARMLRTAVSALVAQGVLHLTYAIGAPSTPSMRSGHASAHLSVPAASVDHGDSWMPVAHLAAAALTLAALVAGDRVFDAVRRALRVAVRRVTTIPVPVVAPAFSLLADAPRPRFAALLLVSGLGSRGPPNAVAAS</sequence>
<organism evidence="2 3">
    <name type="scientific">Agromyces mariniharenae</name>
    <dbReference type="NCBI Taxonomy" id="2604423"/>
    <lineage>
        <taxon>Bacteria</taxon>
        <taxon>Bacillati</taxon>
        <taxon>Actinomycetota</taxon>
        <taxon>Actinomycetes</taxon>
        <taxon>Micrococcales</taxon>
        <taxon>Microbacteriaceae</taxon>
        <taxon>Agromyces</taxon>
    </lineage>
</organism>
<evidence type="ECO:0000313" key="2">
    <source>
        <dbReference type="EMBL" id="TYL54121.1"/>
    </source>
</evidence>
<feature type="transmembrane region" description="Helical" evidence="1">
    <location>
        <begin position="50"/>
        <end position="68"/>
    </location>
</feature>
<keyword evidence="1" id="KW-1133">Transmembrane helix</keyword>
<feature type="transmembrane region" description="Helical" evidence="1">
    <location>
        <begin position="24"/>
        <end position="43"/>
    </location>
</feature>
<gene>
    <name evidence="2" type="ORF">FYC51_11080</name>
</gene>
<accession>A0A5S4V9W0</accession>